<dbReference type="InterPro" id="IPR048054">
    <property type="entry name" value="PecA_C"/>
</dbReference>
<dbReference type="STRING" id="1791.GCA_001049355_00382"/>
<accession>A0A448IIP9</accession>
<keyword evidence="3" id="KW-0732">Signal</keyword>
<organism evidence="5 6">
    <name type="scientific">Mycolicibacterium aurum</name>
    <name type="common">Mycobacterium aurum</name>
    <dbReference type="NCBI Taxonomy" id="1791"/>
    <lineage>
        <taxon>Bacteria</taxon>
        <taxon>Bacillati</taxon>
        <taxon>Actinomycetota</taxon>
        <taxon>Actinomycetes</taxon>
        <taxon>Mycobacteriales</taxon>
        <taxon>Mycobacteriaceae</taxon>
        <taxon>Mycolicibacterium</taxon>
    </lineage>
</organism>
<evidence type="ECO:0000256" key="3">
    <source>
        <dbReference type="SAM" id="SignalP"/>
    </source>
</evidence>
<sequence>MKLSSWTAAALATPAIATGVCLWTASTAQAAPDDTGSSSASASSDSAASTSSSDDTSTDSKQRSGRDTKRDDDKGDKADTDVKGGKTDDADADDADDDSDEKSASGAHFVPPSTRETSSESLVTIDTAALVEDDDEPVADDDPDVPVDDDDDPADPDDDDDDTDTVQLAIDQLDQAREDLYAATWGDGNFLAGLAAILPQMMLGGAQTNLERWMDNHARLQQEFVETLNNPFANAIIRMRIENSINRTMRAQDQMDLAEKLVPVVGWFGPSTAAAQIAALIDEASDNGLVYEILDMDLQYRADGYRVRTETVVYISINGGDPVPVLLDSGSLGLVIDPQYVGTENIGSPTGPRGEASYGDGSVVTYYHPYGTTVTVGDDITSGETTVLIVDLESTYSFEETNGGYRGVLGVGPNAGGPGAVNPFAALPGLLGRGVLIDERRRRVILGPNPYAARVELDGAPSTPLLVKVGDYDPKYVNGFVDTGGIFGSIPDYVVDGAPNVPVGTLISVYTEDGETLLYSYRTTSRNSPDVLDTEADDRFNTGYMPFSQTTVYFDYSGDGKTVFNYR</sequence>
<dbReference type="Pfam" id="PF20729">
    <property type="entry name" value="PE-PGRS_C"/>
    <property type="match status" value="1"/>
</dbReference>
<feature type="compositionally biased region" description="Polar residues" evidence="2">
    <location>
        <begin position="114"/>
        <end position="124"/>
    </location>
</feature>
<feature type="compositionally biased region" description="Acidic residues" evidence="2">
    <location>
        <begin position="90"/>
        <end position="100"/>
    </location>
</feature>
<dbReference type="InterPro" id="IPR021109">
    <property type="entry name" value="Peptidase_aspartic_dom_sf"/>
</dbReference>
<dbReference type="Gene3D" id="2.40.70.10">
    <property type="entry name" value="Acid Proteases"/>
    <property type="match status" value="1"/>
</dbReference>
<feature type="signal peptide" evidence="3">
    <location>
        <begin position="1"/>
        <end position="30"/>
    </location>
</feature>
<feature type="domain" description="PE cleavage protein A C-terminal" evidence="4">
    <location>
        <begin position="308"/>
        <end position="560"/>
    </location>
</feature>
<keyword evidence="6" id="KW-1185">Reference proteome</keyword>
<dbReference type="Proteomes" id="UP000279306">
    <property type="component" value="Chromosome"/>
</dbReference>
<feature type="chain" id="PRO_5019529421" evidence="3">
    <location>
        <begin position="31"/>
        <end position="567"/>
    </location>
</feature>
<feature type="compositionally biased region" description="Acidic residues" evidence="2">
    <location>
        <begin position="131"/>
        <end position="164"/>
    </location>
</feature>
<dbReference type="OrthoDB" id="5190013at2"/>
<reference evidence="5 6" key="1">
    <citation type="submission" date="2018-12" db="EMBL/GenBank/DDBJ databases">
        <authorList>
            <consortium name="Pathogen Informatics"/>
        </authorList>
    </citation>
    <scope>NUCLEOTIDE SEQUENCE [LARGE SCALE GENOMIC DNA]</scope>
    <source>
        <strain evidence="5 6">NCTC10437</strain>
    </source>
</reference>
<evidence type="ECO:0000256" key="2">
    <source>
        <dbReference type="SAM" id="MobiDB-lite"/>
    </source>
</evidence>
<dbReference type="RefSeq" id="WP_048630317.1">
    <property type="nucleotide sequence ID" value="NZ_CVQQ01000001.1"/>
</dbReference>
<keyword evidence="1" id="KW-0175">Coiled coil</keyword>
<feature type="region of interest" description="Disordered" evidence="2">
    <location>
        <begin position="28"/>
        <end position="164"/>
    </location>
</feature>
<dbReference type="NCBIfam" id="NF038019">
    <property type="entry name" value="PE_process_PecA"/>
    <property type="match status" value="1"/>
</dbReference>
<dbReference type="KEGG" id="mauu:NCTC10437_01429"/>
<protein>
    <submittedName>
        <fullName evidence="5">PE-PGRS family protein</fullName>
    </submittedName>
</protein>
<feature type="coiled-coil region" evidence="1">
    <location>
        <begin position="203"/>
        <end position="230"/>
    </location>
</feature>
<dbReference type="EMBL" id="LR134356">
    <property type="protein sequence ID" value="VEG52375.1"/>
    <property type="molecule type" value="Genomic_DNA"/>
</dbReference>
<dbReference type="GO" id="GO:0004190">
    <property type="term" value="F:aspartic-type endopeptidase activity"/>
    <property type="evidence" value="ECO:0007669"/>
    <property type="project" value="InterPro"/>
</dbReference>
<evidence type="ECO:0000259" key="4">
    <source>
        <dbReference type="Pfam" id="PF20729"/>
    </source>
</evidence>
<proteinExistence type="predicted"/>
<gene>
    <name evidence="5" type="ORF">NCTC10437_01429</name>
</gene>
<feature type="compositionally biased region" description="Basic and acidic residues" evidence="2">
    <location>
        <begin position="58"/>
        <end position="89"/>
    </location>
</feature>
<evidence type="ECO:0000313" key="6">
    <source>
        <dbReference type="Proteomes" id="UP000279306"/>
    </source>
</evidence>
<evidence type="ECO:0000313" key="5">
    <source>
        <dbReference type="EMBL" id="VEG52375.1"/>
    </source>
</evidence>
<evidence type="ECO:0000256" key="1">
    <source>
        <dbReference type="SAM" id="Coils"/>
    </source>
</evidence>
<dbReference type="AlphaFoldDB" id="A0A448IIP9"/>
<feature type="compositionally biased region" description="Low complexity" evidence="2">
    <location>
        <begin position="30"/>
        <end position="55"/>
    </location>
</feature>
<name>A0A448IIP9_MYCAU</name>